<organism evidence="1 2">
    <name type="scientific">Cellulomonas denverensis</name>
    <dbReference type="NCBI Taxonomy" id="264297"/>
    <lineage>
        <taxon>Bacteria</taxon>
        <taxon>Bacillati</taxon>
        <taxon>Actinomycetota</taxon>
        <taxon>Actinomycetes</taxon>
        <taxon>Micrococcales</taxon>
        <taxon>Cellulomonadaceae</taxon>
        <taxon>Cellulomonas</taxon>
    </lineage>
</organism>
<sequence>MPDADQFLSALLATQGDRMVSAEDLCRAAVRLAHAQGELEEAERAYRRARESAEAAGWVPADLDRAGLPRVAAWVDTSPTPPPATAVYDTHVYDTPLYGSAGHESSTYDALTAEQPDDPARLHAYLPR</sequence>
<dbReference type="EMBL" id="JAAXOX010000004">
    <property type="protein sequence ID" value="NKY23088.1"/>
    <property type="molecule type" value="Genomic_DNA"/>
</dbReference>
<dbReference type="Proteomes" id="UP000581206">
    <property type="component" value="Unassembled WGS sequence"/>
</dbReference>
<protein>
    <submittedName>
        <fullName evidence="1">Uncharacterized protein</fullName>
    </submittedName>
</protein>
<name>A0A7X6KVV4_9CELL</name>
<dbReference type="AlphaFoldDB" id="A0A7X6KVV4"/>
<proteinExistence type="predicted"/>
<evidence type="ECO:0000313" key="2">
    <source>
        <dbReference type="Proteomes" id="UP000581206"/>
    </source>
</evidence>
<dbReference type="RefSeq" id="WP_168630204.1">
    <property type="nucleotide sequence ID" value="NZ_BONL01000001.1"/>
</dbReference>
<keyword evidence="2" id="KW-1185">Reference proteome</keyword>
<reference evidence="1 2" key="1">
    <citation type="submission" date="2020-04" db="EMBL/GenBank/DDBJ databases">
        <title>MicrobeNet Type strains.</title>
        <authorList>
            <person name="Nicholson A.C."/>
        </authorList>
    </citation>
    <scope>NUCLEOTIDE SEQUENCE [LARGE SCALE GENOMIC DNA]</scope>
    <source>
        <strain evidence="1 2">ATCC BAA-788</strain>
    </source>
</reference>
<evidence type="ECO:0000313" key="1">
    <source>
        <dbReference type="EMBL" id="NKY23088.1"/>
    </source>
</evidence>
<accession>A0A7X6KVV4</accession>
<comment type="caution">
    <text evidence="1">The sequence shown here is derived from an EMBL/GenBank/DDBJ whole genome shotgun (WGS) entry which is preliminary data.</text>
</comment>
<gene>
    <name evidence="1" type="ORF">HGA03_10480</name>
</gene>